<dbReference type="InterPro" id="IPR036397">
    <property type="entry name" value="RNaseH_sf"/>
</dbReference>
<dbReference type="InterPro" id="IPR015095">
    <property type="entry name" value="AlkB_hom8_N"/>
</dbReference>
<name>A0AAW0PWD6_9GOBI</name>
<keyword evidence="1" id="KW-0472">Membrane</keyword>
<dbReference type="GO" id="GO:0008168">
    <property type="term" value="F:methyltransferase activity"/>
    <property type="evidence" value="ECO:0007669"/>
    <property type="project" value="InterPro"/>
</dbReference>
<evidence type="ECO:0000256" key="1">
    <source>
        <dbReference type="SAM" id="Phobius"/>
    </source>
</evidence>
<organism evidence="3 4">
    <name type="scientific">Mugilogobius chulae</name>
    <name type="common">yellowstripe goby</name>
    <dbReference type="NCBI Taxonomy" id="88201"/>
    <lineage>
        <taxon>Eukaryota</taxon>
        <taxon>Metazoa</taxon>
        <taxon>Chordata</taxon>
        <taxon>Craniata</taxon>
        <taxon>Vertebrata</taxon>
        <taxon>Euteleostomi</taxon>
        <taxon>Actinopterygii</taxon>
        <taxon>Neopterygii</taxon>
        <taxon>Teleostei</taxon>
        <taxon>Neoteleostei</taxon>
        <taxon>Acanthomorphata</taxon>
        <taxon>Gobiaria</taxon>
        <taxon>Gobiiformes</taxon>
        <taxon>Gobioidei</taxon>
        <taxon>Gobiidae</taxon>
        <taxon>Gobionellinae</taxon>
        <taxon>Mugilogobius</taxon>
    </lineage>
</organism>
<dbReference type="GO" id="GO:0015074">
    <property type="term" value="P:DNA integration"/>
    <property type="evidence" value="ECO:0007669"/>
    <property type="project" value="InterPro"/>
</dbReference>
<dbReference type="Pfam" id="PF09004">
    <property type="entry name" value="ALKBH8_N"/>
    <property type="match status" value="1"/>
</dbReference>
<keyword evidence="1" id="KW-0812">Transmembrane</keyword>
<dbReference type="GO" id="GO:0003676">
    <property type="term" value="F:nucleic acid binding"/>
    <property type="evidence" value="ECO:0007669"/>
    <property type="project" value="InterPro"/>
</dbReference>
<evidence type="ECO:0000313" key="4">
    <source>
        <dbReference type="Proteomes" id="UP001460270"/>
    </source>
</evidence>
<dbReference type="PROSITE" id="PS50994">
    <property type="entry name" value="INTEGRASE"/>
    <property type="match status" value="1"/>
</dbReference>
<protein>
    <recommendedName>
        <fullName evidence="2">Integrase catalytic domain-containing protein</fullName>
    </recommendedName>
</protein>
<sequence>MPLPFKDNHSPSLPNNKRLATVRLQHLKKRLKADKEYHEHYTAFMNDIVNSGDAELAPLVSESETVWYIPHHGVYHPKKPTKLRVVFDASAKFLGISLNDTLLTGPDMTNSLVGVLCRFRREAVEIICDIQKMFHQFFVSPEMRNYLRFLWWENGQLDTDPKEYRMAVHLFGAGSSPGCANFGLKYLAQQHRLDYPKASAFVEKNFYVDDGLTSVPSVSEAKELITESQKLCKLAGLRLHKFNSSHTDALSHLAPSERANATKPLNLKPDTNSSDHVLGIQWSVENDTFSFNTSTKEQPPTRRSILSVISSLFDPLGFVAPFTLSGKSILQDLCRRGIDWDDPIPENMRTRWEEWKRGLQSLNSVSVPRCYHPSDFDNIVRVELHHFSDASNVGYGACSYLRYKNDKDQVHCSLVIAKARVAPTKVTSIPRLELSAAVTSAKLSVMLKSELEMHIDEEHFWTDSQVVLAYINNEARRFHVFVSNRVQLIRETTDPRQWHYVSTAQNPADHASRGLSASEISSTNWLSGPKFLWEPQILFPSNVTAELLVGDPEVKTVRTLATHADRKSDILSRFTKFSSRSTLLKVIARIKRLKSNAKQHPNLITVEERKEAADTIIRLVQQQAFSHELEKLKVGENLPRTSPLFSLDPILDQGLLRVGGRLKKSTLNQSMKHPIILPKDHHITKLIMTHFHSNICHQGRSQTMMELRANGFWVIGGSKEVAKLISKCVQCRKLRRPTEEQRMSELPKERVEISEPFMHCGMDCFGPFITKQGRKEHKRYGLVFTCFASRAVHIEMLEDMSTDTFINALRCFISLRGAVSKLYCDQGTNFVGAKNELKEALKQCDTNALEAFLADKQCEFVFNAPSASHAGGVWERQIRTIRNVLNATISQCSGRLDDASLRTLFYEAMSIINGRPLSVDGINDPKSPEPLTPNHLILMKSKVALPPPGKFVKEDVYARKRWRRVQYLTEQFWSRWKKEYLLNISTRQKWHVPRRNVKVNDIVIIKDEMLQRSQWQLGRVVEAPEEDDGSAFNTILPALLQDKLSQLNVPDSTCRWITDFLTDLRQTVRLGKNVSTTRTISTGSPQGCVLSPLLFSLYTNGTSSHDSVKLIKLKDWVGISGSALKWIKSYLEDRKYFVEIGNCVSDHMALTCGVPQGSILGPLLFNLYMLPLGTGLLLVPRVRTKHGESAFQFYAAKIWNSLPDDDLNWEPSISYLIKKAQQRMYFLRQLKKAKLMVQFYTAIIESILTSSITVWYAGATVRGRHRLQRIVCSAEKVIGCSLPSLQDPYVSRTLGRAGRIAADPSYPGHRLFEPLPRTGGYGPSGPEPHATRTVSFPSAVGLYTL</sequence>
<dbReference type="SUPFAM" id="SSF56672">
    <property type="entry name" value="DNA/RNA polymerases"/>
    <property type="match status" value="1"/>
</dbReference>
<feature type="domain" description="Integrase catalytic" evidence="2">
    <location>
        <begin position="752"/>
        <end position="941"/>
    </location>
</feature>
<dbReference type="PANTHER" id="PTHR47331:SF5">
    <property type="entry name" value="RIBONUCLEASE H"/>
    <property type="match status" value="1"/>
</dbReference>
<gene>
    <name evidence="3" type="ORF">WMY93_004215</name>
</gene>
<comment type="caution">
    <text evidence="3">The sequence shown here is derived from an EMBL/GenBank/DDBJ whole genome shotgun (WGS) entry which is preliminary data.</text>
</comment>
<proteinExistence type="predicted"/>
<dbReference type="PANTHER" id="PTHR47331">
    <property type="entry name" value="PHD-TYPE DOMAIN-CONTAINING PROTEIN"/>
    <property type="match status" value="1"/>
</dbReference>
<keyword evidence="4" id="KW-1185">Reference proteome</keyword>
<dbReference type="Proteomes" id="UP001460270">
    <property type="component" value="Unassembled WGS sequence"/>
</dbReference>
<dbReference type="InterPro" id="IPR043502">
    <property type="entry name" value="DNA/RNA_pol_sf"/>
</dbReference>
<dbReference type="InterPro" id="IPR001584">
    <property type="entry name" value="Integrase_cat-core"/>
</dbReference>
<dbReference type="SUPFAM" id="SSF53098">
    <property type="entry name" value="Ribonuclease H-like"/>
    <property type="match status" value="1"/>
</dbReference>
<dbReference type="Pfam" id="PF05380">
    <property type="entry name" value="Peptidase_A17"/>
    <property type="match status" value="1"/>
</dbReference>
<feature type="transmembrane region" description="Helical" evidence="1">
    <location>
        <begin position="1237"/>
        <end position="1258"/>
    </location>
</feature>
<dbReference type="GO" id="GO:0016706">
    <property type="term" value="F:2-oxoglutarate-dependent dioxygenase activity"/>
    <property type="evidence" value="ECO:0007669"/>
    <property type="project" value="InterPro"/>
</dbReference>
<dbReference type="Gene3D" id="3.30.420.10">
    <property type="entry name" value="Ribonuclease H-like superfamily/Ribonuclease H"/>
    <property type="match status" value="1"/>
</dbReference>
<reference evidence="4" key="1">
    <citation type="submission" date="2024-04" db="EMBL/GenBank/DDBJ databases">
        <title>Salinicola lusitanus LLJ914,a marine bacterium isolated from the Okinawa Trough.</title>
        <authorList>
            <person name="Li J."/>
        </authorList>
    </citation>
    <scope>NUCLEOTIDE SEQUENCE [LARGE SCALE GENOMIC DNA]</scope>
</reference>
<dbReference type="InterPro" id="IPR040676">
    <property type="entry name" value="DUF5641"/>
</dbReference>
<dbReference type="InterPro" id="IPR008042">
    <property type="entry name" value="Retrotrans_Pao"/>
</dbReference>
<dbReference type="Gene3D" id="1.10.340.70">
    <property type="match status" value="1"/>
</dbReference>
<evidence type="ECO:0000259" key="2">
    <source>
        <dbReference type="PROSITE" id="PS50994"/>
    </source>
</evidence>
<dbReference type="CDD" id="cd01644">
    <property type="entry name" value="RT_pepA17"/>
    <property type="match status" value="1"/>
</dbReference>
<dbReference type="Pfam" id="PF18701">
    <property type="entry name" value="DUF5641"/>
    <property type="match status" value="1"/>
</dbReference>
<dbReference type="EMBL" id="JBBPFD010000003">
    <property type="protein sequence ID" value="KAK7933319.1"/>
    <property type="molecule type" value="Genomic_DNA"/>
</dbReference>
<dbReference type="InterPro" id="IPR012337">
    <property type="entry name" value="RNaseH-like_sf"/>
</dbReference>
<evidence type="ECO:0000313" key="3">
    <source>
        <dbReference type="EMBL" id="KAK7933319.1"/>
    </source>
</evidence>
<keyword evidence="1" id="KW-1133">Transmembrane helix</keyword>
<accession>A0AAW0PWD6</accession>